<dbReference type="InterPro" id="IPR001279">
    <property type="entry name" value="Metallo-B-lactamas"/>
</dbReference>
<dbReference type="CDD" id="cd16282">
    <property type="entry name" value="metallo-hydrolase-like_MBL-fold"/>
    <property type="match status" value="1"/>
</dbReference>
<proteinExistence type="predicted"/>
<dbReference type="Pfam" id="PF00753">
    <property type="entry name" value="Lactamase_B"/>
    <property type="match status" value="1"/>
</dbReference>
<reference evidence="2" key="1">
    <citation type="submission" date="2022-11" db="EMBL/GenBank/DDBJ databases">
        <title>Lysinibacillus irui.</title>
        <authorList>
            <person name="Akintayo S.O."/>
        </authorList>
    </citation>
    <scope>NUCLEOTIDE SEQUENCE</scope>
    <source>
        <strain evidence="2">IRB4-01</strain>
    </source>
</reference>
<evidence type="ECO:0000313" key="3">
    <source>
        <dbReference type="Proteomes" id="UP001219585"/>
    </source>
</evidence>
<evidence type="ECO:0000313" key="2">
    <source>
        <dbReference type="EMBL" id="WDV04985.1"/>
    </source>
</evidence>
<accession>A0AAJ5RL01</accession>
<organism evidence="2 3">
    <name type="scientific">Lysinibacillus irui</name>
    <dbReference type="NCBI Taxonomy" id="2998077"/>
    <lineage>
        <taxon>Bacteria</taxon>
        <taxon>Bacillati</taxon>
        <taxon>Bacillota</taxon>
        <taxon>Bacilli</taxon>
        <taxon>Bacillales</taxon>
        <taxon>Bacillaceae</taxon>
        <taxon>Lysinibacillus</taxon>
    </lineage>
</organism>
<dbReference type="Proteomes" id="UP001219585">
    <property type="component" value="Chromosome"/>
</dbReference>
<dbReference type="SUPFAM" id="SSF56281">
    <property type="entry name" value="Metallo-hydrolase/oxidoreductase"/>
    <property type="match status" value="1"/>
</dbReference>
<feature type="domain" description="Metallo-beta-lactamase" evidence="1">
    <location>
        <begin position="30"/>
        <end position="244"/>
    </location>
</feature>
<sequence>MSNYYSSHFNLEKVSEGIYAAIAKDGGGAFGNAGFIDLGDKTIIFDTFNTQQAAEDLRNLAESITSKPVSWVINSHLHSDHTRGNQVFKDCHILSSQTTLQQMKENHPAKIAEQKADLKGLKKYIASLEQNAHPTDTQKLNEISFLKEMEISIPRLELVLPQYTFTHEFTIFGTKRTARIMTLGVGHSPCDSFLYIPEDEIIFMADLLFVGMHPSFFPYSNPTQWENILEKVNNLAIQKAIPGHGSIGTKKDIIKLKNYINEMKLLSKKVSNMEDVSIPPAYQDWTTINIDVMELFIKNLNILKEL</sequence>
<dbReference type="PANTHER" id="PTHR42951">
    <property type="entry name" value="METALLO-BETA-LACTAMASE DOMAIN-CONTAINING"/>
    <property type="match status" value="1"/>
</dbReference>
<evidence type="ECO:0000259" key="1">
    <source>
        <dbReference type="SMART" id="SM00849"/>
    </source>
</evidence>
<dbReference type="KEGG" id="liu:OU989_11700"/>
<dbReference type="InterPro" id="IPR050855">
    <property type="entry name" value="NDM-1-like"/>
</dbReference>
<dbReference type="InterPro" id="IPR036866">
    <property type="entry name" value="RibonucZ/Hydroxyglut_hydro"/>
</dbReference>
<dbReference type="RefSeq" id="WP_274793217.1">
    <property type="nucleotide sequence ID" value="NZ_CP113527.1"/>
</dbReference>
<dbReference type="EMBL" id="CP113527">
    <property type="protein sequence ID" value="WDV04985.1"/>
    <property type="molecule type" value="Genomic_DNA"/>
</dbReference>
<dbReference type="SMART" id="SM00849">
    <property type="entry name" value="Lactamase_B"/>
    <property type="match status" value="1"/>
</dbReference>
<dbReference type="AlphaFoldDB" id="A0AAJ5RL01"/>
<dbReference type="Gene3D" id="3.60.15.10">
    <property type="entry name" value="Ribonuclease Z/Hydroxyacylglutathione hydrolase-like"/>
    <property type="match status" value="1"/>
</dbReference>
<name>A0AAJ5RL01_9BACI</name>
<gene>
    <name evidence="2" type="ORF">OU989_11700</name>
</gene>
<protein>
    <submittedName>
        <fullName evidence="2">MBL fold metallo-hydrolase</fullName>
    </submittedName>
</protein>